<dbReference type="InterPro" id="IPR046342">
    <property type="entry name" value="CBS_dom_sf"/>
</dbReference>
<sequence length="185" mass="20588">MNGKSVGRGFSRNDREHLRLREFIDTRIEPCKPSDKTQSVLKKMNRKRLEYLPVCKKERLVGMVRDRDLLEALASGGKKAARSPVAQWMQKAPAVGKLDWQAREAIQVMEKHGISCLPVFEDGKWVGLVTLADLAAEKSLSWEAGRAYRRISRGSQPPGTSLSFGLAAAGMLLGTGVWLALKSRR</sequence>
<keyword evidence="3" id="KW-0812">Transmembrane</keyword>
<evidence type="ECO:0000259" key="4">
    <source>
        <dbReference type="PROSITE" id="PS51371"/>
    </source>
</evidence>
<keyword evidence="3" id="KW-0472">Membrane</keyword>
<reference evidence="6" key="1">
    <citation type="journal article" date="2019" name="Int. J. Syst. Evol. Microbiol.">
        <title>The Global Catalogue of Microorganisms (GCM) 10K type strain sequencing project: providing services to taxonomists for standard genome sequencing and annotation.</title>
        <authorList>
            <consortium name="The Broad Institute Genomics Platform"/>
            <consortium name="The Broad Institute Genome Sequencing Center for Infectious Disease"/>
            <person name="Wu L."/>
            <person name="Ma J."/>
        </authorList>
    </citation>
    <scope>NUCLEOTIDE SEQUENCE [LARGE SCALE GENOMIC DNA]</scope>
    <source>
        <strain evidence="6">IBRC-M 10813</strain>
    </source>
</reference>
<name>A0ABV8JEW8_9BACL</name>
<evidence type="ECO:0000256" key="1">
    <source>
        <dbReference type="ARBA" id="ARBA00023122"/>
    </source>
</evidence>
<dbReference type="PANTHER" id="PTHR43080">
    <property type="entry name" value="CBS DOMAIN-CONTAINING PROTEIN CBSX3, MITOCHONDRIAL"/>
    <property type="match status" value="1"/>
</dbReference>
<dbReference type="PROSITE" id="PS51371">
    <property type="entry name" value="CBS"/>
    <property type="match status" value="2"/>
</dbReference>
<feature type="domain" description="CBS" evidence="4">
    <location>
        <begin position="89"/>
        <end position="144"/>
    </location>
</feature>
<dbReference type="SUPFAM" id="SSF54631">
    <property type="entry name" value="CBS-domain pair"/>
    <property type="match status" value="1"/>
</dbReference>
<keyword evidence="3" id="KW-1133">Transmembrane helix</keyword>
<keyword evidence="6" id="KW-1185">Reference proteome</keyword>
<dbReference type="InterPro" id="IPR000644">
    <property type="entry name" value="CBS_dom"/>
</dbReference>
<accession>A0ABV8JEW8</accession>
<protein>
    <submittedName>
        <fullName evidence="5">CBS domain-containing protein</fullName>
    </submittedName>
</protein>
<dbReference type="EMBL" id="JBHSAP010000009">
    <property type="protein sequence ID" value="MFC4076968.1"/>
    <property type="molecule type" value="Genomic_DNA"/>
</dbReference>
<evidence type="ECO:0000256" key="3">
    <source>
        <dbReference type="SAM" id="Phobius"/>
    </source>
</evidence>
<dbReference type="InterPro" id="IPR051257">
    <property type="entry name" value="Diverse_CBS-Domain"/>
</dbReference>
<dbReference type="CDD" id="cd02205">
    <property type="entry name" value="CBS_pair_SF"/>
    <property type="match status" value="1"/>
</dbReference>
<keyword evidence="1 2" id="KW-0129">CBS domain</keyword>
<comment type="caution">
    <text evidence="5">The sequence shown here is derived from an EMBL/GenBank/DDBJ whole genome shotgun (WGS) entry which is preliminary data.</text>
</comment>
<proteinExistence type="predicted"/>
<feature type="domain" description="CBS" evidence="4">
    <location>
        <begin position="24"/>
        <end position="79"/>
    </location>
</feature>
<dbReference type="SMART" id="SM00116">
    <property type="entry name" value="CBS"/>
    <property type="match status" value="2"/>
</dbReference>
<dbReference type="Proteomes" id="UP001595843">
    <property type="component" value="Unassembled WGS sequence"/>
</dbReference>
<evidence type="ECO:0000313" key="6">
    <source>
        <dbReference type="Proteomes" id="UP001595843"/>
    </source>
</evidence>
<gene>
    <name evidence="5" type="ORF">ACFOUO_09095</name>
</gene>
<dbReference type="PANTHER" id="PTHR43080:SF2">
    <property type="entry name" value="CBS DOMAIN-CONTAINING PROTEIN"/>
    <property type="match status" value="1"/>
</dbReference>
<dbReference type="Gene3D" id="3.10.580.10">
    <property type="entry name" value="CBS-domain"/>
    <property type="match status" value="1"/>
</dbReference>
<feature type="transmembrane region" description="Helical" evidence="3">
    <location>
        <begin position="162"/>
        <end position="181"/>
    </location>
</feature>
<dbReference type="Pfam" id="PF00571">
    <property type="entry name" value="CBS"/>
    <property type="match status" value="2"/>
</dbReference>
<evidence type="ECO:0000256" key="2">
    <source>
        <dbReference type="PROSITE-ProRule" id="PRU00703"/>
    </source>
</evidence>
<evidence type="ECO:0000313" key="5">
    <source>
        <dbReference type="EMBL" id="MFC4076968.1"/>
    </source>
</evidence>
<dbReference type="RefSeq" id="WP_380704380.1">
    <property type="nucleotide sequence ID" value="NZ_JBHSAP010000009.1"/>
</dbReference>
<organism evidence="5 6">
    <name type="scientific">Salinithrix halophila</name>
    <dbReference type="NCBI Taxonomy" id="1485204"/>
    <lineage>
        <taxon>Bacteria</taxon>
        <taxon>Bacillati</taxon>
        <taxon>Bacillota</taxon>
        <taxon>Bacilli</taxon>
        <taxon>Bacillales</taxon>
        <taxon>Thermoactinomycetaceae</taxon>
        <taxon>Salinithrix</taxon>
    </lineage>
</organism>